<dbReference type="EMBL" id="CP002417">
    <property type="protein sequence ID" value="ADU37245.1"/>
    <property type="molecule type" value="Genomic_DNA"/>
</dbReference>
<dbReference type="KEGG" id="vpe:Varpa_3058"/>
<dbReference type="CDD" id="cd03801">
    <property type="entry name" value="GT4_PimA-like"/>
    <property type="match status" value="1"/>
</dbReference>
<dbReference type="AlphaFoldDB" id="E6V7Y4"/>
<proteinExistence type="predicted"/>
<dbReference type="PANTHER" id="PTHR46401:SF2">
    <property type="entry name" value="GLYCOSYLTRANSFERASE WBBK-RELATED"/>
    <property type="match status" value="1"/>
</dbReference>
<dbReference type="Pfam" id="PF00534">
    <property type="entry name" value="Glycos_transf_1"/>
    <property type="match status" value="1"/>
</dbReference>
<dbReference type="PANTHER" id="PTHR46401">
    <property type="entry name" value="GLYCOSYLTRANSFERASE WBBK-RELATED"/>
    <property type="match status" value="1"/>
</dbReference>
<dbReference type="InterPro" id="IPR028098">
    <property type="entry name" value="Glyco_trans_4-like_N"/>
</dbReference>
<dbReference type="HOGENOM" id="CLU_775479_0_0_4"/>
<accession>E6V7Y4</accession>
<protein>
    <submittedName>
        <fullName evidence="4">Glycosyl transferase group 1</fullName>
    </submittedName>
</protein>
<dbReference type="Proteomes" id="UP000008917">
    <property type="component" value="Chromosome"/>
</dbReference>
<dbReference type="GO" id="GO:0016757">
    <property type="term" value="F:glycosyltransferase activity"/>
    <property type="evidence" value="ECO:0007669"/>
    <property type="project" value="InterPro"/>
</dbReference>
<evidence type="ECO:0000256" key="1">
    <source>
        <dbReference type="ARBA" id="ARBA00022679"/>
    </source>
</evidence>
<keyword evidence="1 4" id="KW-0808">Transferase</keyword>
<feature type="domain" description="Glycosyl transferase family 1" evidence="2">
    <location>
        <begin position="192"/>
        <end position="345"/>
    </location>
</feature>
<evidence type="ECO:0000313" key="5">
    <source>
        <dbReference type="Proteomes" id="UP000008917"/>
    </source>
</evidence>
<evidence type="ECO:0000259" key="2">
    <source>
        <dbReference type="Pfam" id="PF00534"/>
    </source>
</evidence>
<evidence type="ECO:0000313" key="4">
    <source>
        <dbReference type="EMBL" id="ADU37245.1"/>
    </source>
</evidence>
<name>E6V7Y4_VARPE</name>
<reference evidence="4 5" key="2">
    <citation type="journal article" date="2013" name="Genome Announc.">
        <title>Genome of the Root-Associated Plant Growth-Promoting Bacterium Variovorax paradoxus Strain EPS.</title>
        <authorList>
            <person name="Han J.I."/>
            <person name="Spain J.C."/>
            <person name="Leadbetter J.R."/>
            <person name="Ovchinnikova G."/>
            <person name="Goodwin L.A."/>
            <person name="Han C.S."/>
            <person name="Woyke T."/>
            <person name="Davenport K.W."/>
            <person name="Orwin P.M."/>
        </authorList>
    </citation>
    <scope>NUCLEOTIDE SEQUENCE [LARGE SCALE GENOMIC DNA]</scope>
    <source>
        <strain evidence="4 5">EPS</strain>
    </source>
</reference>
<evidence type="ECO:0000259" key="3">
    <source>
        <dbReference type="Pfam" id="PF13439"/>
    </source>
</evidence>
<dbReference type="eggNOG" id="COG0438">
    <property type="taxonomic scope" value="Bacteria"/>
</dbReference>
<dbReference type="SUPFAM" id="SSF53756">
    <property type="entry name" value="UDP-Glycosyltransferase/glycogen phosphorylase"/>
    <property type="match status" value="1"/>
</dbReference>
<dbReference type="STRING" id="595537.Varpa_3058"/>
<dbReference type="GO" id="GO:0009103">
    <property type="term" value="P:lipopolysaccharide biosynthetic process"/>
    <property type="evidence" value="ECO:0007669"/>
    <property type="project" value="TreeGrafter"/>
</dbReference>
<feature type="domain" description="Glycosyltransferase subfamily 4-like N-terminal" evidence="3">
    <location>
        <begin position="19"/>
        <end position="185"/>
    </location>
</feature>
<dbReference type="Gene3D" id="3.40.50.2000">
    <property type="entry name" value="Glycogen Phosphorylase B"/>
    <property type="match status" value="2"/>
</dbReference>
<sequence>MRSMRAESTGHVLMTVDTVGGVWHQGLELAAGLARRGMRVSLATMGARLTPAQRAQAAALRGVALHESSWRLEWMDDARDDVCRAGDWLLGLEARLRPDVVHLNQFAFGAWPFVAPTLVVAHSCVLSWWRAVHGERAPSSWDAYRDIVRRGLAGATLVGAPTQAMLDALAFEHGHVQGGVVLPNGRSPADFRPGEKQPVILAAGRLWDPAKNLAALEAVAPRLPWPVRVAGACVEPGRMAPCTTAAVQASAVQWLGELAPTELAAQFAEASIYALPARYEPFGLSALEAALSGCALVLGDVPSLREVWGNAAVYVPPGNAGALRAALMQLIDGPRQREQMAHRARIRARCFTPSRMVQAYLGAYARLCAPKHTVADAAVQAPVQRQPEAIPCDS</sequence>
<dbReference type="InterPro" id="IPR001296">
    <property type="entry name" value="Glyco_trans_1"/>
</dbReference>
<dbReference type="Pfam" id="PF13439">
    <property type="entry name" value="Glyco_transf_4"/>
    <property type="match status" value="1"/>
</dbReference>
<gene>
    <name evidence="4" type="ordered locus">Varpa_3058</name>
</gene>
<organism evidence="4 5">
    <name type="scientific">Variovorax paradoxus (strain EPS)</name>
    <dbReference type="NCBI Taxonomy" id="595537"/>
    <lineage>
        <taxon>Bacteria</taxon>
        <taxon>Pseudomonadati</taxon>
        <taxon>Pseudomonadota</taxon>
        <taxon>Betaproteobacteria</taxon>
        <taxon>Burkholderiales</taxon>
        <taxon>Comamonadaceae</taxon>
        <taxon>Variovorax</taxon>
    </lineage>
</organism>
<reference evidence="5" key="1">
    <citation type="submission" date="2010-12" db="EMBL/GenBank/DDBJ databases">
        <title>Complete sequence of Variovorax paradoxus EPS.</title>
        <authorList>
            <consortium name="US DOE Joint Genome Institute"/>
            <person name="Lucas S."/>
            <person name="Copeland A."/>
            <person name="Lapidus A."/>
            <person name="Cheng J.-F."/>
            <person name="Goodwin L."/>
            <person name="Pitluck S."/>
            <person name="Teshima H."/>
            <person name="Detter J.C."/>
            <person name="Han C."/>
            <person name="Tapia R."/>
            <person name="Land M."/>
            <person name="Hauser L."/>
            <person name="Kyrpides N."/>
            <person name="Ivanova N."/>
            <person name="Ovchinnikova G."/>
            <person name="Orwin P."/>
            <person name="Han J.-I.G."/>
            <person name="Woyke T."/>
        </authorList>
    </citation>
    <scope>NUCLEOTIDE SEQUENCE [LARGE SCALE GENOMIC DNA]</scope>
    <source>
        <strain evidence="5">EPS</strain>
    </source>
</reference>